<evidence type="ECO:0000256" key="2">
    <source>
        <dbReference type="ARBA" id="ARBA00022741"/>
    </source>
</evidence>
<keyword evidence="3" id="KW-0418">Kinase</keyword>
<dbReference type="SUPFAM" id="SSF50998">
    <property type="entry name" value="Quinoprotein alcohol dehydrogenase-like"/>
    <property type="match status" value="2"/>
</dbReference>
<dbReference type="InterPro" id="IPR002372">
    <property type="entry name" value="PQQ_rpt_dom"/>
</dbReference>
<dbReference type="RefSeq" id="WP_378293322.1">
    <property type="nucleotide sequence ID" value="NZ_JBHSON010000188.1"/>
</dbReference>
<dbReference type="PROSITE" id="PS00108">
    <property type="entry name" value="PROTEIN_KINASE_ST"/>
    <property type="match status" value="1"/>
</dbReference>
<dbReference type="InterPro" id="IPR011009">
    <property type="entry name" value="Kinase-like_dom_sf"/>
</dbReference>
<name>A0ABW1AK13_9ACTN</name>
<dbReference type="InterPro" id="IPR017441">
    <property type="entry name" value="Protein_kinase_ATP_BS"/>
</dbReference>
<gene>
    <name evidence="9" type="ORF">ACFPZN_55245</name>
</gene>
<evidence type="ECO:0000256" key="6">
    <source>
        <dbReference type="SAM" id="MobiDB-lite"/>
    </source>
</evidence>
<protein>
    <submittedName>
        <fullName evidence="9">PQQ-binding-like beta-propeller repeat protein</fullName>
    </submittedName>
</protein>
<reference evidence="10" key="1">
    <citation type="journal article" date="2019" name="Int. J. Syst. Evol. Microbiol.">
        <title>The Global Catalogue of Microorganisms (GCM) 10K type strain sequencing project: providing services to taxonomists for standard genome sequencing and annotation.</title>
        <authorList>
            <consortium name="The Broad Institute Genomics Platform"/>
            <consortium name="The Broad Institute Genome Sequencing Center for Infectious Disease"/>
            <person name="Wu L."/>
            <person name="Ma J."/>
        </authorList>
    </citation>
    <scope>NUCLEOTIDE SEQUENCE [LARGE SCALE GENOMIC DNA]</scope>
    <source>
        <strain evidence="10">KCTC 42087</strain>
    </source>
</reference>
<keyword evidence="7" id="KW-0472">Membrane</keyword>
<accession>A0ABW1AK13</accession>
<dbReference type="PROSITE" id="PS50011">
    <property type="entry name" value="PROTEIN_KINASE_DOM"/>
    <property type="match status" value="1"/>
</dbReference>
<feature type="transmembrane region" description="Helical" evidence="7">
    <location>
        <begin position="303"/>
        <end position="326"/>
    </location>
</feature>
<evidence type="ECO:0000256" key="3">
    <source>
        <dbReference type="ARBA" id="ARBA00022777"/>
    </source>
</evidence>
<comment type="caution">
    <text evidence="9">The sequence shown here is derived from an EMBL/GenBank/DDBJ whole genome shotgun (WGS) entry which is preliminary data.</text>
</comment>
<dbReference type="Gene3D" id="2.130.10.10">
    <property type="entry name" value="YVTN repeat-like/Quinoprotein amine dehydrogenase"/>
    <property type="match status" value="2"/>
</dbReference>
<evidence type="ECO:0000259" key="8">
    <source>
        <dbReference type="PROSITE" id="PS50011"/>
    </source>
</evidence>
<keyword evidence="4 5" id="KW-0067">ATP-binding</keyword>
<keyword evidence="7" id="KW-0812">Transmembrane</keyword>
<dbReference type="PANTHER" id="PTHR43289">
    <property type="entry name" value="MITOGEN-ACTIVATED PROTEIN KINASE KINASE KINASE 20-RELATED"/>
    <property type="match status" value="1"/>
</dbReference>
<dbReference type="SMART" id="SM00220">
    <property type="entry name" value="S_TKc"/>
    <property type="match status" value="1"/>
</dbReference>
<keyword evidence="2 5" id="KW-0547">Nucleotide-binding</keyword>
<dbReference type="Gene3D" id="1.10.510.10">
    <property type="entry name" value="Transferase(Phosphotransferase) domain 1"/>
    <property type="match status" value="1"/>
</dbReference>
<proteinExistence type="predicted"/>
<keyword evidence="10" id="KW-1185">Reference proteome</keyword>
<dbReference type="Gene3D" id="2.40.10.480">
    <property type="match status" value="1"/>
</dbReference>
<feature type="binding site" evidence="5">
    <location>
        <position position="43"/>
    </location>
    <ligand>
        <name>ATP</name>
        <dbReference type="ChEBI" id="CHEBI:30616"/>
    </ligand>
</feature>
<dbReference type="InterPro" id="IPR018391">
    <property type="entry name" value="PQQ_b-propeller_rpt"/>
</dbReference>
<feature type="domain" description="Protein kinase" evidence="8">
    <location>
        <begin position="15"/>
        <end position="278"/>
    </location>
</feature>
<keyword evidence="7" id="KW-1133">Transmembrane helix</keyword>
<evidence type="ECO:0000313" key="9">
    <source>
        <dbReference type="EMBL" id="MFC5754831.1"/>
    </source>
</evidence>
<dbReference type="CDD" id="cd14014">
    <property type="entry name" value="STKc_PknB_like"/>
    <property type="match status" value="1"/>
</dbReference>
<dbReference type="SUPFAM" id="SSF56112">
    <property type="entry name" value="Protein kinase-like (PK-like)"/>
    <property type="match status" value="1"/>
</dbReference>
<feature type="region of interest" description="Disordered" evidence="6">
    <location>
        <begin position="253"/>
        <end position="274"/>
    </location>
</feature>
<evidence type="ECO:0000256" key="4">
    <source>
        <dbReference type="ARBA" id="ARBA00022840"/>
    </source>
</evidence>
<dbReference type="InterPro" id="IPR011047">
    <property type="entry name" value="Quinoprotein_ADH-like_sf"/>
</dbReference>
<dbReference type="Pfam" id="PF13360">
    <property type="entry name" value="PQQ_2"/>
    <property type="match status" value="2"/>
</dbReference>
<dbReference type="Proteomes" id="UP001596074">
    <property type="component" value="Unassembled WGS sequence"/>
</dbReference>
<dbReference type="PROSITE" id="PS00107">
    <property type="entry name" value="PROTEIN_KINASE_ATP"/>
    <property type="match status" value="1"/>
</dbReference>
<evidence type="ECO:0000256" key="7">
    <source>
        <dbReference type="SAM" id="Phobius"/>
    </source>
</evidence>
<evidence type="ECO:0000256" key="5">
    <source>
        <dbReference type="PROSITE-ProRule" id="PRU10141"/>
    </source>
</evidence>
<keyword evidence="1" id="KW-0808">Transferase</keyword>
<dbReference type="InterPro" id="IPR008271">
    <property type="entry name" value="Ser/Thr_kinase_AS"/>
</dbReference>
<dbReference type="SMART" id="SM00564">
    <property type="entry name" value="PQQ"/>
    <property type="match status" value="8"/>
</dbReference>
<dbReference type="Gene3D" id="3.30.200.20">
    <property type="entry name" value="Phosphorylase Kinase, domain 1"/>
    <property type="match status" value="1"/>
</dbReference>
<dbReference type="EMBL" id="JBHSON010000188">
    <property type="protein sequence ID" value="MFC5754831.1"/>
    <property type="molecule type" value="Genomic_DNA"/>
</dbReference>
<dbReference type="Pfam" id="PF00069">
    <property type="entry name" value="Pkinase"/>
    <property type="match status" value="1"/>
</dbReference>
<dbReference type="PANTHER" id="PTHR43289:SF34">
    <property type="entry name" value="SERINE_THREONINE-PROTEIN KINASE YBDM-RELATED"/>
    <property type="match status" value="1"/>
</dbReference>
<evidence type="ECO:0000256" key="1">
    <source>
        <dbReference type="ARBA" id="ARBA00022679"/>
    </source>
</evidence>
<organism evidence="9 10">
    <name type="scientific">Actinomadura rugatobispora</name>
    <dbReference type="NCBI Taxonomy" id="1994"/>
    <lineage>
        <taxon>Bacteria</taxon>
        <taxon>Bacillati</taxon>
        <taxon>Actinomycetota</taxon>
        <taxon>Actinomycetes</taxon>
        <taxon>Streptosporangiales</taxon>
        <taxon>Thermomonosporaceae</taxon>
        <taxon>Actinomadura</taxon>
    </lineage>
</organism>
<dbReference type="InterPro" id="IPR000719">
    <property type="entry name" value="Prot_kinase_dom"/>
</dbReference>
<sequence length="726" mass="74399">MSATRPGDPRRVGPYRVLGRLGAGGMGQVLLGRSPGGRTVAIKIIHPALADEPDFRSRFRREVTAARAVDGAYTAAVVDADPDAARPWLATAYLPGMSLQDAVAEHGPLPPPAARALGAGLAEALLSIHRAGVVHRDLKPSNVMLTPEGPRVIDFGIARSSDASALTRTGVALGTPAYMAPEQAAGETAGPAADVFSLGAVLAYALTGSGPFGHGAVHEVMYRVMHMPPDLGAISDPGLRVLVASCLEKDPARRPEPPEVLRTLTGGQSPSPDGTRWLPAAVAHAIAGRGTEPASSGPGRRRFLAVGAGAAWAVLASGGAAAFFMARRDDSPLRWTFTLPGDQSVRVGPFIAPGLVLIVGAERLDTTTYAVDARTGERRWQGDFGATRDSKLAILGGTGFLCDASGASSALTGFDLATGRRLWSASLRTFTMTPAPVAGAGVFCVPGSEGIGSDGLYAFDAATGRRRWQYRTERVMGDVVLAGGLCHFTDEDGFLYAVDLATGAARWRQRLAERLGAATPAAGGGLVAVIAPDRRVHAFDAATGAPRWKSEPAEGSSGTVGGLGDPGPLLAGGTVYVGGAGGVLTALDARNGARRWLHGTAGSGAASPAGKGHQLPVVGGGLAVLDDGAGTLAALDAATGRVRWRRPLPQGFGERPVVAGNVVYLAMVDGVHGFDLATGRPRYRLGRDDLPEESLSSAKGIAADGADVYCSIGGDLLCALRPAPAG</sequence>
<evidence type="ECO:0000313" key="10">
    <source>
        <dbReference type="Proteomes" id="UP001596074"/>
    </source>
</evidence>
<dbReference type="InterPro" id="IPR015943">
    <property type="entry name" value="WD40/YVTN_repeat-like_dom_sf"/>
</dbReference>